<gene>
    <name evidence="1" type="ordered locus">BTH_II1811</name>
</gene>
<dbReference type="KEGG" id="bte:BTH_II1811"/>
<accession>Q2T494</accession>
<evidence type="ECO:0000313" key="1">
    <source>
        <dbReference type="EMBL" id="ABC34293.1"/>
    </source>
</evidence>
<dbReference type="AlphaFoldDB" id="Q2T494"/>
<evidence type="ECO:0000313" key="2">
    <source>
        <dbReference type="Proteomes" id="UP000001930"/>
    </source>
</evidence>
<reference evidence="1 2" key="1">
    <citation type="journal article" date="2005" name="BMC Genomics">
        <title>Bacterial genome adaptation to niches: divergence of the potential virulence genes in three Burkholderia species of different survival strategies.</title>
        <authorList>
            <person name="Kim H.S."/>
            <person name="Schell M.A."/>
            <person name="Yu Y."/>
            <person name="Ulrich R.L."/>
            <person name="Sarria S.H."/>
            <person name="Nierman W.C."/>
            <person name="DeShazer D."/>
        </authorList>
    </citation>
    <scope>NUCLEOTIDE SEQUENCE [LARGE SCALE GENOMIC DNA]</scope>
    <source>
        <strain evidence="2">ATCC 700388 / DSM 13276 / CCUG 48851 / CIP 106301 / E264</strain>
    </source>
</reference>
<organism evidence="1 2">
    <name type="scientific">Burkholderia thailandensis (strain ATCC 700388 / DSM 13276 / CCUG 48851 / CIP 106301 / E264)</name>
    <dbReference type="NCBI Taxonomy" id="271848"/>
    <lineage>
        <taxon>Bacteria</taxon>
        <taxon>Pseudomonadati</taxon>
        <taxon>Pseudomonadota</taxon>
        <taxon>Betaproteobacteria</taxon>
        <taxon>Burkholderiales</taxon>
        <taxon>Burkholderiaceae</taxon>
        <taxon>Burkholderia</taxon>
        <taxon>pseudomallei group</taxon>
    </lineage>
</organism>
<proteinExistence type="predicted"/>
<sequence length="60" mass="6818">MTIARARDKAMRDGARDTMTARLHAARVVFATVVRSATPPRTCRHRPLACERRVSLRLDE</sequence>
<protein>
    <submittedName>
        <fullName evidence="1">Uncharacterized protein</fullName>
    </submittedName>
</protein>
<dbReference type="HOGENOM" id="CLU_2932485_0_0_4"/>
<dbReference type="Proteomes" id="UP000001930">
    <property type="component" value="Chromosome II"/>
</dbReference>
<dbReference type="EMBL" id="CP000085">
    <property type="protein sequence ID" value="ABC34293.1"/>
    <property type="molecule type" value="Genomic_DNA"/>
</dbReference>
<keyword evidence="2" id="KW-1185">Reference proteome</keyword>
<name>Q2T494_BURTA</name>